<name>A0A399TDJ3_9MICO</name>
<accession>A0A399TDJ3</accession>
<dbReference type="InterPro" id="IPR036388">
    <property type="entry name" value="WH-like_DNA-bd_sf"/>
</dbReference>
<proteinExistence type="predicted"/>
<evidence type="ECO:0000256" key="1">
    <source>
        <dbReference type="SAM" id="MobiDB-lite"/>
    </source>
</evidence>
<dbReference type="SUPFAM" id="SSF46785">
    <property type="entry name" value="Winged helix' DNA-binding domain"/>
    <property type="match status" value="1"/>
</dbReference>
<dbReference type="Proteomes" id="UP000266484">
    <property type="component" value="Unassembled WGS sequence"/>
</dbReference>
<keyword evidence="3" id="KW-1185">Reference proteome</keyword>
<comment type="caution">
    <text evidence="2">The sequence shown here is derived from an EMBL/GenBank/DDBJ whole genome shotgun (WGS) entry which is preliminary data.</text>
</comment>
<evidence type="ECO:0000313" key="3">
    <source>
        <dbReference type="Proteomes" id="UP000266484"/>
    </source>
</evidence>
<dbReference type="OrthoDB" id="9986876at2"/>
<evidence type="ECO:0000313" key="2">
    <source>
        <dbReference type="EMBL" id="RIJ52191.1"/>
    </source>
</evidence>
<dbReference type="InterPro" id="IPR036390">
    <property type="entry name" value="WH_DNA-bd_sf"/>
</dbReference>
<organism evidence="2 3">
    <name type="scientific">Clavibacter lycopersici</name>
    <dbReference type="NCBI Taxonomy" id="2301718"/>
    <lineage>
        <taxon>Bacteria</taxon>
        <taxon>Bacillati</taxon>
        <taxon>Actinomycetota</taxon>
        <taxon>Actinomycetes</taxon>
        <taxon>Micrococcales</taxon>
        <taxon>Microbacteriaceae</taxon>
        <taxon>Clavibacter</taxon>
    </lineage>
</organism>
<dbReference type="EMBL" id="QWGT01000057">
    <property type="protein sequence ID" value="RIJ52191.1"/>
    <property type="molecule type" value="Genomic_DNA"/>
</dbReference>
<dbReference type="RefSeq" id="WP_119382436.1">
    <property type="nucleotide sequence ID" value="NZ_QWGT01000057.1"/>
</dbReference>
<reference evidence="2 3" key="1">
    <citation type="submission" date="2018-08" db="EMBL/GenBank/DDBJ databases">
        <title>Genome Sequence of Clavibacter michiganensis Subspecies type strains, and the Atypical Peach-Colored Strains Isolated from Tomato.</title>
        <authorList>
            <person name="Osdaghi E."/>
            <person name="Portier P."/>
            <person name="Briand M."/>
            <person name="Jacques M.-A."/>
        </authorList>
    </citation>
    <scope>NUCLEOTIDE SEQUENCE [LARGE SCALE GENOMIC DNA]</scope>
    <source>
        <strain evidence="2 3">CFBP 8615</strain>
    </source>
</reference>
<dbReference type="Gene3D" id="1.10.10.10">
    <property type="entry name" value="Winged helix-like DNA-binding domain superfamily/Winged helix DNA-binding domain"/>
    <property type="match status" value="1"/>
</dbReference>
<sequence>MGSARIDDSIGSTAREPSPDEREGGDERDVRGATAGDPSTRFAHAVALLASIIDEETATRWDGLTGLQVLFLTRIRRAGHVTRTDLLRGCLTSRAAGSPGLSSLLQRGYLVETWDGAESVLTMGPAGRDVCERVERARAQWVRRAMAADPSGVCGDDLRRSAEVIERLAAAVGDPVGGARQPEPGPR</sequence>
<feature type="compositionally biased region" description="Basic and acidic residues" evidence="1">
    <location>
        <begin position="17"/>
        <end position="31"/>
    </location>
</feature>
<dbReference type="AlphaFoldDB" id="A0A399TDJ3"/>
<protein>
    <submittedName>
        <fullName evidence="2">MarR family transcriptional regulator</fullName>
    </submittedName>
</protein>
<feature type="region of interest" description="Disordered" evidence="1">
    <location>
        <begin position="1"/>
        <end position="37"/>
    </location>
</feature>
<gene>
    <name evidence="2" type="ORF">DZG00_05905</name>
</gene>